<dbReference type="Pfam" id="PF24883">
    <property type="entry name" value="NPHP3_N"/>
    <property type="match status" value="1"/>
</dbReference>
<proteinExistence type="predicted"/>
<dbReference type="PANTHER" id="PTHR10039">
    <property type="entry name" value="AMELOGENIN"/>
    <property type="match status" value="1"/>
</dbReference>
<protein>
    <submittedName>
        <fullName evidence="4">Uncharacterized protein</fullName>
    </submittedName>
</protein>
<evidence type="ECO:0000313" key="5">
    <source>
        <dbReference type="Proteomes" id="UP001301958"/>
    </source>
</evidence>
<feature type="domain" description="Nephrocystin 3-like N-terminal" evidence="3">
    <location>
        <begin position="287"/>
        <end position="395"/>
    </location>
</feature>
<evidence type="ECO:0000313" key="4">
    <source>
        <dbReference type="EMBL" id="KAK4225967.1"/>
    </source>
</evidence>
<reference evidence="4" key="1">
    <citation type="journal article" date="2023" name="Mol. Phylogenet. Evol.">
        <title>Genome-scale phylogeny and comparative genomics of the fungal order Sordariales.</title>
        <authorList>
            <person name="Hensen N."/>
            <person name="Bonometti L."/>
            <person name="Westerberg I."/>
            <person name="Brannstrom I.O."/>
            <person name="Guillou S."/>
            <person name="Cros-Aarteil S."/>
            <person name="Calhoun S."/>
            <person name="Haridas S."/>
            <person name="Kuo A."/>
            <person name="Mondo S."/>
            <person name="Pangilinan J."/>
            <person name="Riley R."/>
            <person name="LaButti K."/>
            <person name="Andreopoulos B."/>
            <person name="Lipzen A."/>
            <person name="Chen C."/>
            <person name="Yan M."/>
            <person name="Daum C."/>
            <person name="Ng V."/>
            <person name="Clum A."/>
            <person name="Steindorff A."/>
            <person name="Ohm R.A."/>
            <person name="Martin F."/>
            <person name="Silar P."/>
            <person name="Natvig D.O."/>
            <person name="Lalanne C."/>
            <person name="Gautier V."/>
            <person name="Ament-Velasquez S.L."/>
            <person name="Kruys A."/>
            <person name="Hutchinson M.I."/>
            <person name="Powell A.J."/>
            <person name="Barry K."/>
            <person name="Miller A.N."/>
            <person name="Grigoriev I.V."/>
            <person name="Debuchy R."/>
            <person name="Gladieux P."/>
            <person name="Hiltunen Thoren M."/>
            <person name="Johannesson H."/>
        </authorList>
    </citation>
    <scope>NUCLEOTIDE SEQUENCE</scope>
    <source>
        <strain evidence="4">CBS 990.96</strain>
    </source>
</reference>
<gene>
    <name evidence="4" type="ORF">QBC38DRAFT_510751</name>
</gene>
<dbReference type="InterPro" id="IPR056884">
    <property type="entry name" value="NPHP3-like_N"/>
</dbReference>
<evidence type="ECO:0000259" key="3">
    <source>
        <dbReference type="Pfam" id="PF24883"/>
    </source>
</evidence>
<dbReference type="AlphaFoldDB" id="A0AAN7BMF7"/>
<feature type="domain" description="DUF7708" evidence="2">
    <location>
        <begin position="59"/>
        <end position="197"/>
    </location>
</feature>
<dbReference type="Pfam" id="PF24809">
    <property type="entry name" value="DUF7708"/>
    <property type="match status" value="1"/>
</dbReference>
<sequence>MASQDDDPFKNAVAKFQRSLTPKERQEFQCCTLESVEQTIKDLETTLAAKRKQPNMQRISKFIEGKNHLGQVVEVFLTVHATVTFVWGPIKFLLLIASTWVDSLDCLLDKYTEIGEVLPGLTQYRTLLDKHPNLRVHLENYYCDVLEFHREALNVFSRSNWRLMFQSFWKTFQNKFGGTLAKLKRHQQLLSDEKITAAIFEVRDLRQSVEDNLGDQKKQLEDKRQFVISKLDASGYHADLEFAFKQRGGGEYGDWILSNNTFQDWVEIGSMEDGVKTLYIHGIPGTDPSKRTSTALFASILGQLVNQDDVVLDSIYERLIALDHQEIRSGSVLQELLELAVISQRTCFIVIDELDECLDGAPPSHEQGQQEVVDWIQSLNKASNNNQQRLRILISAQRNGFLEKRLDNLLGQVSLGDLKRELAAENFPKDLEQV</sequence>
<dbReference type="Gene3D" id="3.40.50.300">
    <property type="entry name" value="P-loop containing nucleotide triphosphate hydrolases"/>
    <property type="match status" value="1"/>
</dbReference>
<dbReference type="PANTHER" id="PTHR10039:SF14">
    <property type="entry name" value="NACHT DOMAIN-CONTAINING PROTEIN"/>
    <property type="match status" value="1"/>
</dbReference>
<dbReference type="InterPro" id="IPR056125">
    <property type="entry name" value="DUF7708"/>
</dbReference>
<keyword evidence="1" id="KW-0677">Repeat</keyword>
<evidence type="ECO:0000259" key="2">
    <source>
        <dbReference type="Pfam" id="PF24809"/>
    </source>
</evidence>
<dbReference type="InterPro" id="IPR027417">
    <property type="entry name" value="P-loop_NTPase"/>
</dbReference>
<keyword evidence="5" id="KW-1185">Reference proteome</keyword>
<reference evidence="4" key="2">
    <citation type="submission" date="2023-05" db="EMBL/GenBank/DDBJ databases">
        <authorList>
            <consortium name="Lawrence Berkeley National Laboratory"/>
            <person name="Steindorff A."/>
            <person name="Hensen N."/>
            <person name="Bonometti L."/>
            <person name="Westerberg I."/>
            <person name="Brannstrom I.O."/>
            <person name="Guillou S."/>
            <person name="Cros-Aarteil S."/>
            <person name="Calhoun S."/>
            <person name="Haridas S."/>
            <person name="Kuo A."/>
            <person name="Mondo S."/>
            <person name="Pangilinan J."/>
            <person name="Riley R."/>
            <person name="Labutti K."/>
            <person name="Andreopoulos B."/>
            <person name="Lipzen A."/>
            <person name="Chen C."/>
            <person name="Yanf M."/>
            <person name="Daum C."/>
            <person name="Ng V."/>
            <person name="Clum A."/>
            <person name="Ohm R."/>
            <person name="Martin F."/>
            <person name="Silar P."/>
            <person name="Natvig D."/>
            <person name="Lalanne C."/>
            <person name="Gautier V."/>
            <person name="Ament-Velasquez S.L."/>
            <person name="Kruys A."/>
            <person name="Hutchinson M.I."/>
            <person name="Powell A.J."/>
            <person name="Barry K."/>
            <person name="Miller A.N."/>
            <person name="Grigoriev I.V."/>
            <person name="Debuchy R."/>
            <person name="Gladieux P."/>
            <person name="Thoren M.H."/>
            <person name="Johannesson H."/>
        </authorList>
    </citation>
    <scope>NUCLEOTIDE SEQUENCE</scope>
    <source>
        <strain evidence="4">CBS 990.96</strain>
    </source>
</reference>
<organism evidence="4 5">
    <name type="scientific">Podospora fimiseda</name>
    <dbReference type="NCBI Taxonomy" id="252190"/>
    <lineage>
        <taxon>Eukaryota</taxon>
        <taxon>Fungi</taxon>
        <taxon>Dikarya</taxon>
        <taxon>Ascomycota</taxon>
        <taxon>Pezizomycotina</taxon>
        <taxon>Sordariomycetes</taxon>
        <taxon>Sordariomycetidae</taxon>
        <taxon>Sordariales</taxon>
        <taxon>Podosporaceae</taxon>
        <taxon>Podospora</taxon>
    </lineage>
</organism>
<accession>A0AAN7BMF7</accession>
<dbReference type="Proteomes" id="UP001301958">
    <property type="component" value="Unassembled WGS sequence"/>
</dbReference>
<name>A0AAN7BMF7_9PEZI</name>
<comment type="caution">
    <text evidence="4">The sequence shown here is derived from an EMBL/GenBank/DDBJ whole genome shotgun (WGS) entry which is preliminary data.</text>
</comment>
<dbReference type="EMBL" id="MU865356">
    <property type="protein sequence ID" value="KAK4225967.1"/>
    <property type="molecule type" value="Genomic_DNA"/>
</dbReference>
<evidence type="ECO:0000256" key="1">
    <source>
        <dbReference type="ARBA" id="ARBA00022737"/>
    </source>
</evidence>